<keyword evidence="1" id="KW-0812">Transmembrane</keyword>
<dbReference type="SUPFAM" id="SSF109604">
    <property type="entry name" value="HD-domain/PDEase-like"/>
    <property type="match status" value="1"/>
</dbReference>
<dbReference type="PANTHER" id="PTHR45228">
    <property type="entry name" value="CYCLIC DI-GMP PHOSPHODIESTERASE TM_0186-RELATED"/>
    <property type="match status" value="1"/>
</dbReference>
<dbReference type="InterPro" id="IPR003607">
    <property type="entry name" value="HD/PDEase_dom"/>
</dbReference>
<dbReference type="Gene3D" id="1.10.3210.10">
    <property type="entry name" value="Hypothetical protein af1432"/>
    <property type="match status" value="1"/>
</dbReference>
<dbReference type="InterPro" id="IPR037522">
    <property type="entry name" value="HD_GYP_dom"/>
</dbReference>
<dbReference type="STRING" id="521045.Kole_0098"/>
<accession>C5CHX1</accession>
<dbReference type="OrthoDB" id="49429at2"/>
<name>C5CHX1_KOSOT</name>
<dbReference type="SMART" id="SM00471">
    <property type="entry name" value="HDc"/>
    <property type="match status" value="1"/>
</dbReference>
<dbReference type="RefSeq" id="WP_012744614.1">
    <property type="nucleotide sequence ID" value="NC_012785.1"/>
</dbReference>
<dbReference type="InterPro" id="IPR052020">
    <property type="entry name" value="Cyclic_di-GMP/3'3'-cGAMP_PDE"/>
</dbReference>
<feature type="transmembrane region" description="Helical" evidence="1">
    <location>
        <begin position="288"/>
        <end position="309"/>
    </location>
</feature>
<sequence>MRKFIKHNGAFLLIVIILTTLFWIVVHRGENQIYEKEAKWQYESTISQLLTAEEIIRVQFHDFERVLFLLKSIPNTRSYVNTNFESVSYKNKVKEIFFELAKVFKHFYKIRIIDSSGQEIIKVARGSDGTAIIAPGSQLQNKRNRYYFQEAMKMDENQIYVSPIDLNIENGKIEMPYTPVIRLATPLFDSKGEKRGILVLSVEFSKVLELLPKNVFIQTEDGYLISSNSDKSVNFRKSDYNFPDDSGHIELSDIETIHYSTVDFLPGNRLIVASYHKHPTSKAALQNLTLISMLIFILFLVLMFAGVYLDFSKSRDLLGAQKAIMSSLATLAERRDTETGRHLKRTREYAVILTKQLRKNKKYRKIITNEFIENLYDTAPLHDMGKVGIRDSILLKEGKLTKEEYEEIKKHTIIGKQIIQDVIGRYRLKGSYIIMARNICAYHHEKHNGEGYPEGLKGEKIPLEARIFALCDAYDAIRSKRPYKDELPHEEAIRRIKADRGKHFDPDIVDAFLECEKEFERVYETYKYDQGIGFVI</sequence>
<evidence type="ECO:0000256" key="1">
    <source>
        <dbReference type="SAM" id="Phobius"/>
    </source>
</evidence>
<feature type="transmembrane region" description="Helical" evidence="1">
    <location>
        <begin position="9"/>
        <end position="26"/>
    </location>
</feature>
<dbReference type="HOGENOM" id="CLU_494970_0_0_0"/>
<reference evidence="3 4" key="2">
    <citation type="journal article" date="2011" name="J. Bacteriol.">
        <title>Genome Sequence of Kosmotoga olearia Strain TBF 19.5.1, a Thermophilic Bacterium with a Wide Growth Temperature Range, Isolated from the Troll B Oil Platform in the North Sea.</title>
        <authorList>
            <person name="Swithers K.S."/>
            <person name="Dipippo J.L."/>
            <person name="Bruce D.C."/>
            <person name="Detter C."/>
            <person name="Tapia R."/>
            <person name="Han S."/>
            <person name="Goodwin L.A."/>
            <person name="Han J."/>
            <person name="Woyke T."/>
            <person name="Pitluck S."/>
            <person name="Pennacchio L."/>
            <person name="Nolan M."/>
            <person name="Mikhailova N."/>
            <person name="Land M.L."/>
            <person name="Nesbo C.L."/>
            <person name="Gogarten J.P."/>
            <person name="Noll K.M."/>
        </authorList>
    </citation>
    <scope>NUCLEOTIDE SEQUENCE [LARGE SCALE GENOMIC DNA]</scope>
    <source>
        <strain evidence="4">ATCC BAA-1733 / DSM 21960 / TBF 19.5.1</strain>
    </source>
</reference>
<dbReference type="SUPFAM" id="SSF103190">
    <property type="entry name" value="Sensory domain-like"/>
    <property type="match status" value="1"/>
</dbReference>
<evidence type="ECO:0000259" key="2">
    <source>
        <dbReference type="PROSITE" id="PS51832"/>
    </source>
</evidence>
<dbReference type="eggNOG" id="COG3437">
    <property type="taxonomic scope" value="Bacteria"/>
</dbReference>
<dbReference type="PROSITE" id="PS51832">
    <property type="entry name" value="HD_GYP"/>
    <property type="match status" value="1"/>
</dbReference>
<dbReference type="KEGG" id="kol:Kole_0098"/>
<gene>
    <name evidence="3" type="ordered locus">Kole_0098</name>
</gene>
<dbReference type="Pfam" id="PF13487">
    <property type="entry name" value="HD_5"/>
    <property type="match status" value="1"/>
</dbReference>
<dbReference type="PANTHER" id="PTHR45228:SF5">
    <property type="entry name" value="CYCLIC DI-GMP PHOSPHODIESTERASE VC_1348-RELATED"/>
    <property type="match status" value="1"/>
</dbReference>
<keyword evidence="4" id="KW-1185">Reference proteome</keyword>
<dbReference type="Proteomes" id="UP000002382">
    <property type="component" value="Chromosome"/>
</dbReference>
<reference evidence="3 4" key="1">
    <citation type="submission" date="2009-06" db="EMBL/GenBank/DDBJ databases">
        <title>Complete sequence of Thermotogales bacterium TBF 19.5.1.</title>
        <authorList>
            <consortium name="US DOE Joint Genome Institute"/>
            <person name="Lucas S."/>
            <person name="Copeland A."/>
            <person name="Lapidus A."/>
            <person name="Glavina del Rio T."/>
            <person name="Tice H."/>
            <person name="Bruce D."/>
            <person name="Goodwin L."/>
            <person name="Pitluck S."/>
            <person name="Chertkov O."/>
            <person name="Brettin T."/>
            <person name="Detter J.C."/>
            <person name="Han C."/>
            <person name="Schmutz J."/>
            <person name="Larimer F."/>
            <person name="Land M."/>
            <person name="Hauser L."/>
            <person name="Kyrpides N."/>
            <person name="Ovchinnikova G."/>
            <person name="Noll K."/>
        </authorList>
    </citation>
    <scope>NUCLEOTIDE SEQUENCE [LARGE SCALE GENOMIC DNA]</scope>
    <source>
        <strain evidence="4">ATCC BAA-1733 / DSM 21960 / TBF 19.5.1</strain>
    </source>
</reference>
<dbReference type="EMBL" id="CP001634">
    <property type="protein sequence ID" value="ACR78826.1"/>
    <property type="molecule type" value="Genomic_DNA"/>
</dbReference>
<dbReference type="InterPro" id="IPR029151">
    <property type="entry name" value="Sensor-like_sf"/>
</dbReference>
<dbReference type="AlphaFoldDB" id="C5CHX1"/>
<feature type="domain" description="HD-GYP" evidence="2">
    <location>
        <begin position="317"/>
        <end position="528"/>
    </location>
</feature>
<evidence type="ECO:0000313" key="4">
    <source>
        <dbReference type="Proteomes" id="UP000002382"/>
    </source>
</evidence>
<keyword evidence="1" id="KW-1133">Transmembrane helix</keyword>
<protein>
    <submittedName>
        <fullName evidence="3">Metal dependent phosphohydrolase</fullName>
    </submittedName>
</protein>
<dbReference type="InterPro" id="IPR048760">
    <property type="entry name" value="VP0354-like_sensor_dom"/>
</dbReference>
<evidence type="ECO:0000313" key="3">
    <source>
        <dbReference type="EMBL" id="ACR78826.1"/>
    </source>
</evidence>
<dbReference type="Gene3D" id="3.30.450.20">
    <property type="entry name" value="PAS domain"/>
    <property type="match status" value="1"/>
</dbReference>
<keyword evidence="1" id="KW-0472">Membrane</keyword>
<dbReference type="Pfam" id="PF21623">
    <property type="entry name" value="HK_sensor_dom_bact"/>
    <property type="match status" value="1"/>
</dbReference>
<organism evidence="3 4">
    <name type="scientific">Kosmotoga olearia (strain ATCC BAA-1733 / DSM 21960 / TBF 19.5.1)</name>
    <dbReference type="NCBI Taxonomy" id="521045"/>
    <lineage>
        <taxon>Bacteria</taxon>
        <taxon>Thermotogati</taxon>
        <taxon>Thermotogota</taxon>
        <taxon>Thermotogae</taxon>
        <taxon>Kosmotogales</taxon>
        <taxon>Kosmotogaceae</taxon>
        <taxon>Kosmotoga</taxon>
    </lineage>
</organism>
<proteinExistence type="predicted"/>
<dbReference type="CDD" id="cd00077">
    <property type="entry name" value="HDc"/>
    <property type="match status" value="1"/>
</dbReference>